<name>A0A843WAY3_COLES</name>
<keyword evidence="2" id="KW-1185">Reference proteome</keyword>
<comment type="caution">
    <text evidence="1">The sequence shown here is derived from an EMBL/GenBank/DDBJ whole genome shotgun (WGS) entry which is preliminary data.</text>
</comment>
<protein>
    <submittedName>
        <fullName evidence="1">Uncharacterized protein</fullName>
    </submittedName>
</protein>
<gene>
    <name evidence="1" type="ORF">Taro_037835</name>
</gene>
<dbReference type="Proteomes" id="UP000652761">
    <property type="component" value="Unassembled WGS sequence"/>
</dbReference>
<evidence type="ECO:0000313" key="2">
    <source>
        <dbReference type="Proteomes" id="UP000652761"/>
    </source>
</evidence>
<sequence>MRRGLSYLDASHAGFLGKLDHFKLTGKIDPDFASRYITSLIHAHVLGPVDSWKEFPPFVWELLFDMFTRHELERAPTFRELFDRTHKRKGTDDYVTMATWCKDLYSREEEPSPSMSIKWISLERSL</sequence>
<reference evidence="1" key="1">
    <citation type="submission" date="2017-07" db="EMBL/GenBank/DDBJ databases">
        <title>Taro Niue Genome Assembly and Annotation.</title>
        <authorList>
            <person name="Atibalentja N."/>
            <person name="Keating K."/>
            <person name="Fields C.J."/>
        </authorList>
    </citation>
    <scope>NUCLEOTIDE SEQUENCE</scope>
    <source>
        <strain evidence="1">Niue_2</strain>
        <tissue evidence="1">Leaf</tissue>
    </source>
</reference>
<accession>A0A843WAY3</accession>
<evidence type="ECO:0000313" key="1">
    <source>
        <dbReference type="EMBL" id="MQM05026.1"/>
    </source>
</evidence>
<organism evidence="1 2">
    <name type="scientific">Colocasia esculenta</name>
    <name type="common">Wild taro</name>
    <name type="synonym">Arum esculentum</name>
    <dbReference type="NCBI Taxonomy" id="4460"/>
    <lineage>
        <taxon>Eukaryota</taxon>
        <taxon>Viridiplantae</taxon>
        <taxon>Streptophyta</taxon>
        <taxon>Embryophyta</taxon>
        <taxon>Tracheophyta</taxon>
        <taxon>Spermatophyta</taxon>
        <taxon>Magnoliopsida</taxon>
        <taxon>Liliopsida</taxon>
        <taxon>Araceae</taxon>
        <taxon>Aroideae</taxon>
        <taxon>Colocasieae</taxon>
        <taxon>Colocasia</taxon>
    </lineage>
</organism>
<proteinExistence type="predicted"/>
<feature type="non-terminal residue" evidence="1">
    <location>
        <position position="126"/>
    </location>
</feature>
<dbReference type="EMBL" id="NMUH01003332">
    <property type="protein sequence ID" value="MQM05026.1"/>
    <property type="molecule type" value="Genomic_DNA"/>
</dbReference>
<dbReference type="AlphaFoldDB" id="A0A843WAY3"/>